<feature type="compositionally biased region" description="Low complexity" evidence="4">
    <location>
        <begin position="225"/>
        <end position="236"/>
    </location>
</feature>
<dbReference type="Pfam" id="PF10558">
    <property type="entry name" value="MTP18"/>
    <property type="match status" value="2"/>
</dbReference>
<dbReference type="KEGG" id="ehx:EMIHUDRAFT_446338"/>
<dbReference type="InterPro" id="IPR019560">
    <property type="entry name" value="Mitochondrial_18_kDa_protein"/>
</dbReference>
<dbReference type="Proteomes" id="UP000013827">
    <property type="component" value="Unassembled WGS sequence"/>
</dbReference>
<dbReference type="RefSeq" id="XP_005772771.1">
    <property type="nucleotide sequence ID" value="XM_005772714.1"/>
</dbReference>
<dbReference type="PANTHER" id="PTHR11001:SF2">
    <property type="entry name" value="MITOCHONDRIAL FISSION PROCESS PROTEIN 1"/>
    <property type="match status" value="1"/>
</dbReference>
<dbReference type="PaxDb" id="2903-EOD08492"/>
<feature type="region of interest" description="Disordered" evidence="4">
    <location>
        <begin position="205"/>
        <end position="236"/>
    </location>
</feature>
<feature type="chain" id="PRO_5044053474" description="Mitochondrial fission process protein 1" evidence="5">
    <location>
        <begin position="20"/>
        <end position="236"/>
    </location>
</feature>
<dbReference type="PANTHER" id="PTHR11001">
    <property type="entry name" value="MITOCHONDRIAL FISSION PROCESS PROTEIN 1"/>
    <property type="match status" value="1"/>
</dbReference>
<feature type="signal peptide" evidence="5">
    <location>
        <begin position="1"/>
        <end position="19"/>
    </location>
</feature>
<comment type="similarity">
    <text evidence="1">Belongs to the MTFP1 family.</text>
</comment>
<dbReference type="GeneID" id="17281958"/>
<evidence type="ECO:0000256" key="2">
    <source>
        <dbReference type="ARBA" id="ARBA00017835"/>
    </source>
</evidence>
<accession>A0A0D3IB57</accession>
<feature type="region of interest" description="Disordered" evidence="4">
    <location>
        <begin position="21"/>
        <end position="46"/>
    </location>
</feature>
<dbReference type="KEGG" id="ehx:EMIHUDRAFT_433672"/>
<evidence type="ECO:0000256" key="1">
    <source>
        <dbReference type="ARBA" id="ARBA00009224"/>
    </source>
</evidence>
<keyword evidence="5" id="KW-0732">Signal</keyword>
<protein>
    <recommendedName>
        <fullName evidence="2">Mitochondrial fission process protein 1</fullName>
    </recommendedName>
    <alternativeName>
        <fullName evidence="3">Mitochondrial 18 kDa protein</fullName>
    </alternativeName>
</protein>
<reference evidence="7" key="1">
    <citation type="journal article" date="2013" name="Nature">
        <title>Pan genome of the phytoplankton Emiliania underpins its global distribution.</title>
        <authorList>
            <person name="Read B.A."/>
            <person name="Kegel J."/>
            <person name="Klute M.J."/>
            <person name="Kuo A."/>
            <person name="Lefebvre S.C."/>
            <person name="Maumus F."/>
            <person name="Mayer C."/>
            <person name="Miller J."/>
            <person name="Monier A."/>
            <person name="Salamov A."/>
            <person name="Young J."/>
            <person name="Aguilar M."/>
            <person name="Claverie J.M."/>
            <person name="Frickenhaus S."/>
            <person name="Gonzalez K."/>
            <person name="Herman E.K."/>
            <person name="Lin Y.C."/>
            <person name="Napier J."/>
            <person name="Ogata H."/>
            <person name="Sarno A.F."/>
            <person name="Shmutz J."/>
            <person name="Schroeder D."/>
            <person name="de Vargas C."/>
            <person name="Verret F."/>
            <person name="von Dassow P."/>
            <person name="Valentin K."/>
            <person name="Van de Peer Y."/>
            <person name="Wheeler G."/>
            <person name="Dacks J.B."/>
            <person name="Delwiche C.F."/>
            <person name="Dyhrman S.T."/>
            <person name="Glockner G."/>
            <person name="John U."/>
            <person name="Richards T."/>
            <person name="Worden A.Z."/>
            <person name="Zhang X."/>
            <person name="Grigoriev I.V."/>
            <person name="Allen A.E."/>
            <person name="Bidle K."/>
            <person name="Borodovsky M."/>
            <person name="Bowler C."/>
            <person name="Brownlee C."/>
            <person name="Cock J.M."/>
            <person name="Elias M."/>
            <person name="Gladyshev V.N."/>
            <person name="Groth M."/>
            <person name="Guda C."/>
            <person name="Hadaegh A."/>
            <person name="Iglesias-Rodriguez M.D."/>
            <person name="Jenkins J."/>
            <person name="Jones B.M."/>
            <person name="Lawson T."/>
            <person name="Leese F."/>
            <person name="Lindquist E."/>
            <person name="Lobanov A."/>
            <person name="Lomsadze A."/>
            <person name="Malik S.B."/>
            <person name="Marsh M.E."/>
            <person name="Mackinder L."/>
            <person name="Mock T."/>
            <person name="Mueller-Roeber B."/>
            <person name="Pagarete A."/>
            <person name="Parker M."/>
            <person name="Probert I."/>
            <person name="Quesneville H."/>
            <person name="Raines C."/>
            <person name="Rensing S.A."/>
            <person name="Riano-Pachon D.M."/>
            <person name="Richier S."/>
            <person name="Rokitta S."/>
            <person name="Shiraiwa Y."/>
            <person name="Soanes D.M."/>
            <person name="van der Giezen M."/>
            <person name="Wahlund T.M."/>
            <person name="Williams B."/>
            <person name="Wilson W."/>
            <person name="Wolfe G."/>
            <person name="Wurch L.L."/>
        </authorList>
    </citation>
    <scope>NUCLEOTIDE SEQUENCE</scope>
</reference>
<dbReference type="GO" id="GO:0000266">
    <property type="term" value="P:mitochondrial fission"/>
    <property type="evidence" value="ECO:0007669"/>
    <property type="project" value="TreeGrafter"/>
</dbReference>
<sequence length="236" mass="25214">MPRQWRLLLLLLAVPSRCALPPQDDSPDQTLCRAAPEPVAEPPSRPLPPLGVELRRRLRWFLTHYRLTAFTSELGESLRPVVASAWVSASYLVSWLYVTLDVVIHGFEVHDLTPSARAVRRAVLHASTFQAVATMLLPAAFIHSVVHAAQHVLLHARLGYASPPHLLGWRRWVPTGCGIACIPLVPVLFDHPVEAIVDRAFGGPRGAPAAEPAPAGAAAGGPAAGGAPEQSSPAPG</sequence>
<evidence type="ECO:0000256" key="3">
    <source>
        <dbReference type="ARBA" id="ARBA00029631"/>
    </source>
</evidence>
<proteinExistence type="inferred from homology"/>
<dbReference type="GeneID" id="17254640"/>
<feature type="compositionally biased region" description="Low complexity" evidence="4">
    <location>
        <begin position="206"/>
        <end position="217"/>
    </location>
</feature>
<dbReference type="EnsemblProtists" id="EOD36686">
    <property type="protein sequence ID" value="EOD36686"/>
    <property type="gene ID" value="EMIHUDRAFT_433672"/>
</dbReference>
<name>A0A0D3IB57_EMIH1</name>
<dbReference type="GeneID" id="17265887"/>
<dbReference type="RefSeq" id="XP_005789115.1">
    <property type="nucleotide sequence ID" value="XM_005789058.1"/>
</dbReference>
<dbReference type="GO" id="GO:0005739">
    <property type="term" value="C:mitochondrion"/>
    <property type="evidence" value="ECO:0007669"/>
    <property type="project" value="TreeGrafter"/>
</dbReference>
<evidence type="ECO:0000256" key="4">
    <source>
        <dbReference type="SAM" id="MobiDB-lite"/>
    </source>
</evidence>
<dbReference type="EnsemblProtists" id="EOD20342">
    <property type="protein sequence ID" value="EOD20342"/>
    <property type="gene ID" value="EMIHUDRAFT_444699"/>
</dbReference>
<organism evidence="6 7">
    <name type="scientific">Emiliania huxleyi (strain CCMP1516)</name>
    <dbReference type="NCBI Taxonomy" id="280463"/>
    <lineage>
        <taxon>Eukaryota</taxon>
        <taxon>Haptista</taxon>
        <taxon>Haptophyta</taxon>
        <taxon>Prymnesiophyceae</taxon>
        <taxon>Isochrysidales</taxon>
        <taxon>Noelaerhabdaceae</taxon>
        <taxon>Emiliania</taxon>
    </lineage>
</organism>
<evidence type="ECO:0000313" key="6">
    <source>
        <dbReference type="EnsemblProtists" id="EOD08492"/>
    </source>
</evidence>
<keyword evidence="7" id="KW-1185">Reference proteome</keyword>
<dbReference type="RefSeq" id="XP_005760921.1">
    <property type="nucleotide sequence ID" value="XM_005760864.1"/>
</dbReference>
<dbReference type="HOGENOM" id="CLU_1177257_0_0_1"/>
<dbReference type="AlphaFoldDB" id="A0A0D3IB57"/>
<dbReference type="EnsemblProtists" id="EOD08492">
    <property type="protein sequence ID" value="EOD08492"/>
    <property type="gene ID" value="EMIHUDRAFT_446338"/>
</dbReference>
<evidence type="ECO:0000313" key="7">
    <source>
        <dbReference type="Proteomes" id="UP000013827"/>
    </source>
</evidence>
<evidence type="ECO:0000256" key="5">
    <source>
        <dbReference type="SAM" id="SignalP"/>
    </source>
</evidence>
<dbReference type="KEGG" id="ehx:EMIHUDRAFT_444699"/>
<reference evidence="6" key="2">
    <citation type="submission" date="2024-10" db="UniProtKB">
        <authorList>
            <consortium name="EnsemblProtists"/>
        </authorList>
    </citation>
    <scope>IDENTIFICATION</scope>
</reference>